<comment type="caution">
    <text evidence="2">The sequence shown here is derived from an EMBL/GenBank/DDBJ whole genome shotgun (WGS) entry which is preliminary data.</text>
</comment>
<gene>
    <name evidence="2" type="ORF">LARSCL_LOCUS5254</name>
</gene>
<feature type="compositionally biased region" description="Polar residues" evidence="1">
    <location>
        <begin position="166"/>
        <end position="190"/>
    </location>
</feature>
<keyword evidence="3" id="KW-1185">Reference proteome</keyword>
<reference evidence="2 3" key="1">
    <citation type="submission" date="2024-04" db="EMBL/GenBank/DDBJ databases">
        <authorList>
            <person name="Rising A."/>
            <person name="Reimegard J."/>
            <person name="Sonavane S."/>
            <person name="Akerstrom W."/>
            <person name="Nylinder S."/>
            <person name="Hedman E."/>
            <person name="Kallberg Y."/>
        </authorList>
    </citation>
    <scope>NUCLEOTIDE SEQUENCE [LARGE SCALE GENOMIC DNA]</scope>
</reference>
<evidence type="ECO:0000313" key="2">
    <source>
        <dbReference type="EMBL" id="CAL1270366.1"/>
    </source>
</evidence>
<protein>
    <submittedName>
        <fullName evidence="2">Uncharacterized protein</fullName>
    </submittedName>
</protein>
<dbReference type="AlphaFoldDB" id="A0AAV1ZF84"/>
<evidence type="ECO:0000256" key="1">
    <source>
        <dbReference type="SAM" id="MobiDB-lite"/>
    </source>
</evidence>
<dbReference type="EMBL" id="CAXIEN010000048">
    <property type="protein sequence ID" value="CAL1270366.1"/>
    <property type="molecule type" value="Genomic_DNA"/>
</dbReference>
<dbReference type="Proteomes" id="UP001497382">
    <property type="component" value="Unassembled WGS sequence"/>
</dbReference>
<organism evidence="2 3">
    <name type="scientific">Larinioides sclopetarius</name>
    <dbReference type="NCBI Taxonomy" id="280406"/>
    <lineage>
        <taxon>Eukaryota</taxon>
        <taxon>Metazoa</taxon>
        <taxon>Ecdysozoa</taxon>
        <taxon>Arthropoda</taxon>
        <taxon>Chelicerata</taxon>
        <taxon>Arachnida</taxon>
        <taxon>Araneae</taxon>
        <taxon>Araneomorphae</taxon>
        <taxon>Entelegynae</taxon>
        <taxon>Araneoidea</taxon>
        <taxon>Araneidae</taxon>
        <taxon>Larinioides</taxon>
    </lineage>
</organism>
<sequence length="238" mass="26764">MDASCYCIAHSKDSPVLDQTSSMELDAALHELGMLSKVTDSRVDYLNEKMRRKRASNSLSSAPLCVVQMNSKFVTKFSLSRNSCSESDSEDESDDRVCRSPKLSSKLSKVRMEQSFFSKFRGSDIFRRRQARMYKPYDILWKKRMQTEKEVTDILAAVTADRASPPTVSRQDSGNKSNPSSPVKSQSYPASSGSSIVRSRSLDDLEISKLDYSKEDCCCYGRSDIDTVSQRISKLHVS</sequence>
<name>A0AAV1ZF84_9ARAC</name>
<feature type="region of interest" description="Disordered" evidence="1">
    <location>
        <begin position="162"/>
        <end position="197"/>
    </location>
</feature>
<proteinExistence type="predicted"/>
<evidence type="ECO:0000313" key="3">
    <source>
        <dbReference type="Proteomes" id="UP001497382"/>
    </source>
</evidence>
<accession>A0AAV1ZF84</accession>